<protein>
    <submittedName>
        <fullName evidence="1">Uncharacterized protein</fullName>
    </submittedName>
</protein>
<keyword evidence="2" id="KW-1185">Reference proteome</keyword>
<gene>
    <name evidence="1" type="ORF">DPMN_150700</name>
</gene>
<dbReference type="EMBL" id="JAIWYP010000007">
    <property type="protein sequence ID" value="KAH3797125.1"/>
    <property type="molecule type" value="Genomic_DNA"/>
</dbReference>
<dbReference type="Proteomes" id="UP000828390">
    <property type="component" value="Unassembled WGS sequence"/>
</dbReference>
<sequence>MATNTNLFTDKETNNWCKASIALNVTKQGLTEFLDKALQNVYAAVGRSCGNCPIEKLIPCPTNPYCNKKKRSYCPFHKSQIPQPCPTCDKVKRKSYYSTDTVDLPGKTLVWKGGHKTIGK</sequence>
<reference evidence="1" key="1">
    <citation type="journal article" date="2019" name="bioRxiv">
        <title>The Genome of the Zebra Mussel, Dreissena polymorpha: A Resource for Invasive Species Research.</title>
        <authorList>
            <person name="McCartney M.A."/>
            <person name="Auch B."/>
            <person name="Kono T."/>
            <person name="Mallez S."/>
            <person name="Zhang Y."/>
            <person name="Obille A."/>
            <person name="Becker A."/>
            <person name="Abrahante J.E."/>
            <person name="Garbe J."/>
            <person name="Badalamenti J.P."/>
            <person name="Herman A."/>
            <person name="Mangelson H."/>
            <person name="Liachko I."/>
            <person name="Sullivan S."/>
            <person name="Sone E.D."/>
            <person name="Koren S."/>
            <person name="Silverstein K.A.T."/>
            <person name="Beckman K.B."/>
            <person name="Gohl D.M."/>
        </authorList>
    </citation>
    <scope>NUCLEOTIDE SEQUENCE</scope>
    <source>
        <strain evidence="1">Duluth1</strain>
        <tissue evidence="1">Whole animal</tissue>
    </source>
</reference>
<name>A0A9D4FE91_DREPO</name>
<comment type="caution">
    <text evidence="1">The sequence shown here is derived from an EMBL/GenBank/DDBJ whole genome shotgun (WGS) entry which is preliminary data.</text>
</comment>
<evidence type="ECO:0000313" key="1">
    <source>
        <dbReference type="EMBL" id="KAH3797125.1"/>
    </source>
</evidence>
<dbReference type="AlphaFoldDB" id="A0A9D4FE91"/>
<evidence type="ECO:0000313" key="2">
    <source>
        <dbReference type="Proteomes" id="UP000828390"/>
    </source>
</evidence>
<organism evidence="1 2">
    <name type="scientific">Dreissena polymorpha</name>
    <name type="common">Zebra mussel</name>
    <name type="synonym">Mytilus polymorpha</name>
    <dbReference type="NCBI Taxonomy" id="45954"/>
    <lineage>
        <taxon>Eukaryota</taxon>
        <taxon>Metazoa</taxon>
        <taxon>Spiralia</taxon>
        <taxon>Lophotrochozoa</taxon>
        <taxon>Mollusca</taxon>
        <taxon>Bivalvia</taxon>
        <taxon>Autobranchia</taxon>
        <taxon>Heteroconchia</taxon>
        <taxon>Euheterodonta</taxon>
        <taxon>Imparidentia</taxon>
        <taxon>Neoheterodontei</taxon>
        <taxon>Myida</taxon>
        <taxon>Dreissenoidea</taxon>
        <taxon>Dreissenidae</taxon>
        <taxon>Dreissena</taxon>
    </lineage>
</organism>
<accession>A0A9D4FE91</accession>
<reference evidence="1" key="2">
    <citation type="submission" date="2020-11" db="EMBL/GenBank/DDBJ databases">
        <authorList>
            <person name="McCartney M.A."/>
            <person name="Auch B."/>
            <person name="Kono T."/>
            <person name="Mallez S."/>
            <person name="Becker A."/>
            <person name="Gohl D.M."/>
            <person name="Silverstein K.A.T."/>
            <person name="Koren S."/>
            <person name="Bechman K.B."/>
            <person name="Herman A."/>
            <person name="Abrahante J.E."/>
            <person name="Garbe J."/>
        </authorList>
    </citation>
    <scope>NUCLEOTIDE SEQUENCE</scope>
    <source>
        <strain evidence="1">Duluth1</strain>
        <tissue evidence="1">Whole animal</tissue>
    </source>
</reference>
<proteinExistence type="predicted"/>